<accession>A0AAE4AMC6</accession>
<gene>
    <name evidence="2" type="ORF">J2S20_001687</name>
</gene>
<organism evidence="2 3">
    <name type="scientific">Moryella indoligenes</name>
    <dbReference type="NCBI Taxonomy" id="371674"/>
    <lineage>
        <taxon>Bacteria</taxon>
        <taxon>Bacillati</taxon>
        <taxon>Bacillota</taxon>
        <taxon>Clostridia</taxon>
        <taxon>Lachnospirales</taxon>
        <taxon>Lachnospiraceae</taxon>
        <taxon>Moryella</taxon>
    </lineage>
</organism>
<dbReference type="RefSeq" id="WP_106611335.1">
    <property type="nucleotide sequence ID" value="NZ_JAUSTO010000010.1"/>
</dbReference>
<sequence length="479" mass="53338">MNRVDGNELIEIDLLQLLIELIDKIKRIAVTALVFMLLLGGFRFAKGMYKLRSPELIAEAEEKYEEELKSYESQMQLYDSQINAVVKSIEKNDDYMQESILMNLDVNHFYEAESVYYIDTGYQINPSLAYQTPDKTASVLKTYESLLSSGNLYTYIQKNLEAYIPLRYLQELITVETDTSAGILRLKVIGRDEKTVRQALALLQTYFEEQRSTVSASVGEHAVSLVEISSFNGGDGSTETAAGETEGYSSESMRNTIADRQNQVIKRQQDMQKQLSDLQAKQKEIKEPGAPQRNVKTVLKASIKFAVLGLVLGLFCAGAWISFGFVGRNSVMDESEAYQASALTILGSMKRFPESGMMGKVKGVLAGDRERCADIQELCQLTLANLSVRSGWNSEHSILLVGSSQEMNAVIADQLRSLGETRVESGGDILQSAAAIQELAAAEELILVEKKGCISKRKLQKESKKLQQLNKKVWGIILL</sequence>
<dbReference type="Proteomes" id="UP001241537">
    <property type="component" value="Unassembled WGS sequence"/>
</dbReference>
<comment type="caution">
    <text evidence="2">The sequence shown here is derived from an EMBL/GenBank/DDBJ whole genome shotgun (WGS) entry which is preliminary data.</text>
</comment>
<keyword evidence="1" id="KW-0812">Transmembrane</keyword>
<reference evidence="2" key="1">
    <citation type="submission" date="2023-07" db="EMBL/GenBank/DDBJ databases">
        <title>Genomic Encyclopedia of Type Strains, Phase IV (KMG-IV): sequencing the most valuable type-strain genomes for metagenomic binning, comparative biology and taxonomic classification.</title>
        <authorList>
            <person name="Goeker M."/>
        </authorList>
    </citation>
    <scope>NUCLEOTIDE SEQUENCE</scope>
    <source>
        <strain evidence="2">DSM 19659</strain>
    </source>
</reference>
<evidence type="ECO:0000313" key="3">
    <source>
        <dbReference type="Proteomes" id="UP001241537"/>
    </source>
</evidence>
<dbReference type="EMBL" id="JAUSTO010000010">
    <property type="protein sequence ID" value="MDQ0152981.1"/>
    <property type="molecule type" value="Genomic_DNA"/>
</dbReference>
<feature type="transmembrane region" description="Helical" evidence="1">
    <location>
        <begin position="28"/>
        <end position="45"/>
    </location>
</feature>
<evidence type="ECO:0000313" key="2">
    <source>
        <dbReference type="EMBL" id="MDQ0152981.1"/>
    </source>
</evidence>
<dbReference type="AlphaFoldDB" id="A0AAE4AMC6"/>
<evidence type="ECO:0008006" key="4">
    <source>
        <dbReference type="Google" id="ProtNLM"/>
    </source>
</evidence>
<evidence type="ECO:0000256" key="1">
    <source>
        <dbReference type="SAM" id="Phobius"/>
    </source>
</evidence>
<feature type="transmembrane region" description="Helical" evidence="1">
    <location>
        <begin position="305"/>
        <end position="326"/>
    </location>
</feature>
<keyword evidence="1" id="KW-0472">Membrane</keyword>
<proteinExistence type="predicted"/>
<keyword evidence="1" id="KW-1133">Transmembrane helix</keyword>
<protein>
    <recommendedName>
        <fullName evidence="4">Capsular polysaccharide biosynthesis protein</fullName>
    </recommendedName>
</protein>
<keyword evidence="3" id="KW-1185">Reference proteome</keyword>
<name>A0AAE4AMC6_9FIRM</name>